<organism evidence="1 2">
    <name type="scientific">Bifidobacterium criceti</name>
    <dbReference type="NCBI Taxonomy" id="1960969"/>
    <lineage>
        <taxon>Bacteria</taxon>
        <taxon>Bacillati</taxon>
        <taxon>Actinomycetota</taxon>
        <taxon>Actinomycetes</taxon>
        <taxon>Bifidobacteriales</taxon>
        <taxon>Bifidobacteriaceae</taxon>
        <taxon>Bifidobacterium</taxon>
    </lineage>
</organism>
<evidence type="ECO:0000313" key="2">
    <source>
        <dbReference type="Proteomes" id="UP000218399"/>
    </source>
</evidence>
<dbReference type="OrthoDB" id="3224015at2"/>
<dbReference type="Proteomes" id="UP000218399">
    <property type="component" value="Unassembled WGS sequence"/>
</dbReference>
<comment type="caution">
    <text evidence="1">The sequence shown here is derived from an EMBL/GenBank/DDBJ whole genome shotgun (WGS) entry which is preliminary data.</text>
</comment>
<dbReference type="AlphaFoldDB" id="A0A2A2EG66"/>
<sequence>MSTTADQTTQGATLELDSKGFLEQLVELRALFDDHIVNAERIVVDEKDTPQGKMVSTVLPPAPERLQDIAEELFGASCWPTEIHAAAEQGDTAFINHCRTFLTHCEYVVRRRGLGYWLYERMAHARAAFATDRPDDELPLLIRAFDRKRFEKRFKGHDKRRFGSKHQRFSDLFEYYRMMRSMASRCIMRWGAPGMQTSRVAYAVLNDGTIGGELLLEATTPCHRFKSEAERREHEDAIEIIHAIDGLRVQADAEYEQALARGDVHVSMPNRIIDDDDDVMHTAYQYFSYHVGIADVLDRAKRNEPWCQEDIERYMKVKPRVSACEQRIDKRFLYDAQQLRKAVEALWGTTVPMVDTIYESPQLREQEMQKPLWGNLMYIADVAASILGVMMRNQLLGALVTHDRDLIESSFRSLDSMCRMVRDIGVLAMPMLLIDEHEIDYEQLRGASKHEQTSMLRQYCIFRDAAVGVWLARSPWKDNAMMRDATLKLFGPSTLGFSRVMLPRLEQELAMPGTLGEAC</sequence>
<name>A0A2A2EG66_9BIFI</name>
<keyword evidence="2" id="KW-1185">Reference proteome</keyword>
<evidence type="ECO:0000313" key="1">
    <source>
        <dbReference type="EMBL" id="PAU67991.1"/>
    </source>
</evidence>
<dbReference type="RefSeq" id="WP_095614736.1">
    <property type="nucleotide sequence ID" value="NZ_MVOH01000007.1"/>
</dbReference>
<accession>A0A2A2EG66</accession>
<dbReference type="EMBL" id="MVOH01000007">
    <property type="protein sequence ID" value="PAU67991.1"/>
    <property type="molecule type" value="Genomic_DNA"/>
</dbReference>
<reference evidence="1 2" key="1">
    <citation type="journal article" date="2017" name="ISME J.">
        <title>Unveiling bifidobacterial biogeography across the mammalian branch of the tree of life.</title>
        <authorList>
            <person name="Milani C."/>
            <person name="Mangifesta M."/>
            <person name="Mancabelli L."/>
            <person name="Lugli G.A."/>
            <person name="James K."/>
            <person name="Duranti S."/>
            <person name="Turroni F."/>
            <person name="Ferrario C."/>
            <person name="Ossiprandi M.C."/>
            <person name="van Sinderen D."/>
            <person name="Ventura M."/>
        </authorList>
    </citation>
    <scope>NUCLEOTIDE SEQUENCE [LARGE SCALE GENOMIC DNA]</scope>
    <source>
        <strain evidence="2">Ham19E</strain>
    </source>
</reference>
<proteinExistence type="predicted"/>
<protein>
    <submittedName>
        <fullName evidence="1">Riboflavin-specific deaminase</fullName>
    </submittedName>
</protein>
<gene>
    <name evidence="1" type="ORF">B1526_0705</name>
</gene>